<feature type="region of interest" description="Disordered" evidence="1">
    <location>
        <begin position="148"/>
        <end position="171"/>
    </location>
</feature>
<feature type="chain" id="PRO_5047085086" evidence="2">
    <location>
        <begin position="27"/>
        <end position="171"/>
    </location>
</feature>
<evidence type="ECO:0000256" key="1">
    <source>
        <dbReference type="SAM" id="MobiDB-lite"/>
    </source>
</evidence>
<dbReference type="Proteomes" id="UP001499959">
    <property type="component" value="Unassembled WGS sequence"/>
</dbReference>
<sequence length="171" mass="18506">MTFRYLFAALCLSASFCLMTPRPLQAAKPAFDGAWSVRFCDKAAPSRDCGGFWLYLVQDGDRLCGDFYAATPGLSRVDEGGGRWVLGVSTGNVASVVIESTRNNATYLATAQKKGGRLEWRLIGPIEAGSMQEAPVIPLKATMMRDTGATSSERMRQIRDAPCAWPSDAEG</sequence>
<evidence type="ECO:0000313" key="4">
    <source>
        <dbReference type="Proteomes" id="UP001499959"/>
    </source>
</evidence>
<accession>A0ABP9C031</accession>
<reference evidence="4" key="1">
    <citation type="journal article" date="2019" name="Int. J. Syst. Evol. Microbiol.">
        <title>The Global Catalogue of Microorganisms (GCM) 10K type strain sequencing project: providing services to taxonomists for standard genome sequencing and annotation.</title>
        <authorList>
            <consortium name="The Broad Institute Genomics Platform"/>
            <consortium name="The Broad Institute Genome Sequencing Center for Infectious Disease"/>
            <person name="Wu L."/>
            <person name="Ma J."/>
        </authorList>
    </citation>
    <scope>NUCLEOTIDE SEQUENCE [LARGE SCALE GENOMIC DNA]</scope>
    <source>
        <strain evidence="4">JCM 18204</strain>
    </source>
</reference>
<evidence type="ECO:0000256" key="2">
    <source>
        <dbReference type="SAM" id="SignalP"/>
    </source>
</evidence>
<dbReference type="EMBL" id="BAABJE010000017">
    <property type="protein sequence ID" value="GAA4802116.1"/>
    <property type="molecule type" value="Genomic_DNA"/>
</dbReference>
<keyword evidence="4" id="KW-1185">Reference proteome</keyword>
<proteinExistence type="predicted"/>
<dbReference type="RefSeq" id="WP_345304254.1">
    <property type="nucleotide sequence ID" value="NZ_BAABJE010000017.1"/>
</dbReference>
<feature type="signal peptide" evidence="2">
    <location>
        <begin position="1"/>
        <end position="26"/>
    </location>
</feature>
<comment type="caution">
    <text evidence="3">The sequence shown here is derived from an EMBL/GenBank/DDBJ whole genome shotgun (WGS) entry which is preliminary data.</text>
</comment>
<gene>
    <name evidence="3" type="ORF">GCM10023307_30960</name>
</gene>
<protein>
    <submittedName>
        <fullName evidence="3">Uncharacterized protein</fullName>
    </submittedName>
</protein>
<organism evidence="3 4">
    <name type="scientific">Lysobacter hankyongensis</name>
    <dbReference type="NCBI Taxonomy" id="1176535"/>
    <lineage>
        <taxon>Bacteria</taxon>
        <taxon>Pseudomonadati</taxon>
        <taxon>Pseudomonadota</taxon>
        <taxon>Gammaproteobacteria</taxon>
        <taxon>Lysobacterales</taxon>
        <taxon>Lysobacteraceae</taxon>
        <taxon>Lysobacter</taxon>
    </lineage>
</organism>
<keyword evidence="2" id="KW-0732">Signal</keyword>
<evidence type="ECO:0000313" key="3">
    <source>
        <dbReference type="EMBL" id="GAA4802116.1"/>
    </source>
</evidence>
<name>A0ABP9C031_9GAMM</name>